<evidence type="ECO:0000313" key="1">
    <source>
        <dbReference type="EMBL" id="KAF4610916.1"/>
    </source>
</evidence>
<evidence type="ECO:0000313" key="2">
    <source>
        <dbReference type="Proteomes" id="UP000521872"/>
    </source>
</evidence>
<accession>A0A8H4VHT9</accession>
<keyword evidence="2" id="KW-1185">Reference proteome</keyword>
<organism evidence="1 2">
    <name type="scientific">Agrocybe pediades</name>
    <dbReference type="NCBI Taxonomy" id="84607"/>
    <lineage>
        <taxon>Eukaryota</taxon>
        <taxon>Fungi</taxon>
        <taxon>Dikarya</taxon>
        <taxon>Basidiomycota</taxon>
        <taxon>Agaricomycotina</taxon>
        <taxon>Agaricomycetes</taxon>
        <taxon>Agaricomycetidae</taxon>
        <taxon>Agaricales</taxon>
        <taxon>Agaricineae</taxon>
        <taxon>Strophariaceae</taxon>
        <taxon>Agrocybe</taxon>
    </lineage>
</organism>
<comment type="caution">
    <text evidence="1">The sequence shown here is derived from an EMBL/GenBank/DDBJ whole genome shotgun (WGS) entry which is preliminary data.</text>
</comment>
<gene>
    <name evidence="1" type="ORF">D9613_007238</name>
</gene>
<dbReference type="AlphaFoldDB" id="A0A8H4VHT9"/>
<sequence>MYPISYGLWLLWPIPWHFRIPPQKSPDELIALDLIDNKARPQPEGTLPFLTLQNIWLFRIRDTPTWSLYRLYQATLLLDSADLAHQSKYIFHDHPEWRLKDIPDPKDKNRERQACLASLVETLVDSFNFKIKRGLRRGLTGKKLYLSLIYDRDANPPYEEAPEWCASVPALPTVLKSVPDWDIPADIRYARYPHFTKRNIVADPAYLWHI</sequence>
<reference evidence="1 2" key="1">
    <citation type="submission" date="2019-12" db="EMBL/GenBank/DDBJ databases">
        <authorList>
            <person name="Floudas D."/>
            <person name="Bentzer J."/>
            <person name="Ahren D."/>
            <person name="Johansson T."/>
            <person name="Persson P."/>
            <person name="Tunlid A."/>
        </authorList>
    </citation>
    <scope>NUCLEOTIDE SEQUENCE [LARGE SCALE GENOMIC DNA]</scope>
    <source>
        <strain evidence="1 2">CBS 102.39</strain>
    </source>
</reference>
<name>A0A8H4VHT9_9AGAR</name>
<protein>
    <submittedName>
        <fullName evidence="1">Uncharacterized protein</fullName>
    </submittedName>
</protein>
<proteinExistence type="predicted"/>
<dbReference type="EMBL" id="JAACJL010000058">
    <property type="protein sequence ID" value="KAF4610916.1"/>
    <property type="molecule type" value="Genomic_DNA"/>
</dbReference>
<dbReference type="Proteomes" id="UP000521872">
    <property type="component" value="Unassembled WGS sequence"/>
</dbReference>